<sequence>MHGVLLSSLPVGAGPSTPAEMIGLLPVRLREWVPLAWDELPSAMGDLVVLTDNGELTEDAFEAGMNYLEALYGGDG</sequence>
<dbReference type="AlphaFoldDB" id="A0A061A5M1"/>
<gene>
    <name evidence="2" type="ORF">SIRAN6</name>
</gene>
<name>A0A061A5M1_9ACTN</name>
<organism evidence="2">
    <name type="scientific">Streptomyces iranensis</name>
    <dbReference type="NCBI Taxonomy" id="576784"/>
    <lineage>
        <taxon>Bacteria</taxon>
        <taxon>Bacillati</taxon>
        <taxon>Actinomycetota</taxon>
        <taxon>Actinomycetes</taxon>
        <taxon>Kitasatosporales</taxon>
        <taxon>Streptomycetaceae</taxon>
        <taxon>Streptomyces</taxon>
        <taxon>Streptomyces violaceusniger group</taxon>
    </lineage>
</organism>
<evidence type="ECO:0000259" key="1">
    <source>
        <dbReference type="Pfam" id="PF18156"/>
    </source>
</evidence>
<feature type="domain" description="pPIWI-RE three-gene island" evidence="1">
    <location>
        <begin position="1"/>
        <end position="69"/>
    </location>
</feature>
<protein>
    <recommendedName>
        <fullName evidence="1">pPIWI-RE three-gene island domain-containing protein</fullName>
    </recommendedName>
</protein>
<dbReference type="HOGENOM" id="CLU_2652948_0_0_11"/>
<dbReference type="InterPro" id="IPR041191">
    <property type="entry name" value="pPIWI_RE_Y"/>
</dbReference>
<reference evidence="2" key="1">
    <citation type="submission" date="2014-05" db="EMBL/GenBank/DDBJ databases">
        <authorList>
            <person name="Horn Fabian"/>
        </authorList>
    </citation>
    <scope>NUCLEOTIDE SEQUENCE</scope>
</reference>
<dbReference type="Pfam" id="PF18156">
    <property type="entry name" value="pPIWI_RE_Y"/>
    <property type="match status" value="1"/>
</dbReference>
<proteinExistence type="predicted"/>
<evidence type="ECO:0000313" key="2">
    <source>
        <dbReference type="EMBL" id="CDR18105.1"/>
    </source>
</evidence>
<dbReference type="EMBL" id="LK022849">
    <property type="protein sequence ID" value="CDR18105.1"/>
    <property type="molecule type" value="Genomic_DNA"/>
</dbReference>
<accession>A0A061A5M1</accession>